<evidence type="ECO:0000313" key="1">
    <source>
        <dbReference type="EMBL" id="AST56922.1"/>
    </source>
</evidence>
<dbReference type="RefSeq" id="WP_013298688.1">
    <property type="nucleotide sequence ID" value="NZ_CP016893.1"/>
</dbReference>
<sequence length="168" mass="19454">MLNAKSLSLGGVIAALNIVILFIASIMPTSRLFFLVVSSFAISIMVIETGSMGGFVFYLATSALSLILIPNKMISIYYICFFGFYGIIKSYIEKKHIRRYMELALKLIVFNISLFTVYIIFDRIFMMKIFVTGFPFIAFFILLQISFLVYDYVYTVFISFYYRNVKRH</sequence>
<dbReference type="AlphaFoldDB" id="A0A223HWV6"/>
<name>A0A223HWV6_THETR</name>
<dbReference type="GeneID" id="93865075"/>
<proteinExistence type="predicted"/>
<dbReference type="OMA" id="FPIYVEF"/>
<gene>
    <name evidence="1" type="ORF">Thert_00772</name>
</gene>
<dbReference type="EMBL" id="CP016893">
    <property type="protein sequence ID" value="AST56922.1"/>
    <property type="molecule type" value="Genomic_DNA"/>
</dbReference>
<accession>A0A223HWV6</accession>
<protein>
    <submittedName>
        <fullName evidence="1">Membrane protein</fullName>
    </submittedName>
</protein>
<evidence type="ECO:0000313" key="2">
    <source>
        <dbReference type="Proteomes" id="UP000214975"/>
    </source>
</evidence>
<dbReference type="Proteomes" id="UP000214975">
    <property type="component" value="Chromosome"/>
</dbReference>
<organism evidence="1 2">
    <name type="scientific">Thermoanaerobacterium thermosaccharolyticum</name>
    <name type="common">Clostridium thermosaccharolyticum</name>
    <dbReference type="NCBI Taxonomy" id="1517"/>
    <lineage>
        <taxon>Bacteria</taxon>
        <taxon>Bacillati</taxon>
        <taxon>Bacillota</taxon>
        <taxon>Clostridia</taxon>
        <taxon>Thermoanaerobacterales</taxon>
        <taxon>Thermoanaerobacteraceae</taxon>
        <taxon>Thermoanaerobacterium</taxon>
    </lineage>
</organism>
<reference evidence="1 2" key="1">
    <citation type="submission" date="2016-08" db="EMBL/GenBank/DDBJ databases">
        <title>A novel genetic cassette of butanologenic Thermoanaerobacterium thermosaccharolyticum that directly convert cellulose to butanol.</title>
        <authorList>
            <person name="Li T."/>
            <person name="He J."/>
        </authorList>
    </citation>
    <scope>NUCLEOTIDE SEQUENCE [LARGE SCALE GENOMIC DNA]</scope>
    <source>
        <strain evidence="1 2">TG57</strain>
    </source>
</reference>